<keyword evidence="3 5" id="KW-0479">Metal-binding</keyword>
<proteinExistence type="inferred from homology"/>
<dbReference type="HAMAP" id="MF_01974">
    <property type="entry name" value="MetAP_1"/>
    <property type="match status" value="1"/>
</dbReference>
<evidence type="ECO:0000256" key="5">
    <source>
        <dbReference type="HAMAP-Rule" id="MF_03174"/>
    </source>
</evidence>
<keyword evidence="1 5" id="KW-0031">Aminopeptidase</keyword>
<evidence type="ECO:0000313" key="8">
    <source>
        <dbReference type="EMBL" id="CAE0473623.1"/>
    </source>
</evidence>
<evidence type="ECO:0000256" key="3">
    <source>
        <dbReference type="ARBA" id="ARBA00022723"/>
    </source>
</evidence>
<evidence type="ECO:0000256" key="2">
    <source>
        <dbReference type="ARBA" id="ARBA00022670"/>
    </source>
</evidence>
<feature type="binding site" evidence="5">
    <location>
        <position position="285"/>
    </location>
    <ligand>
        <name>a divalent metal cation</name>
        <dbReference type="ChEBI" id="CHEBI:60240"/>
        <label>2</label>
        <note>catalytic</note>
    </ligand>
</feature>
<dbReference type="PANTHER" id="PTHR43330">
    <property type="entry name" value="METHIONINE AMINOPEPTIDASE"/>
    <property type="match status" value="1"/>
</dbReference>
<feature type="domain" description="Peptidase M24" evidence="7">
    <location>
        <begin position="109"/>
        <end position="355"/>
    </location>
</feature>
<feature type="binding site" evidence="5">
    <location>
        <position position="292"/>
    </location>
    <ligand>
        <name>substrate</name>
    </ligand>
</feature>
<dbReference type="PANTHER" id="PTHR43330:SF8">
    <property type="entry name" value="METHIONINE AMINOPEPTIDASE 1D, MITOCHONDRIAL"/>
    <property type="match status" value="1"/>
</dbReference>
<dbReference type="InterPro" id="IPR002467">
    <property type="entry name" value="Pept_M24A_MAP1"/>
</dbReference>
<dbReference type="GO" id="GO:0004239">
    <property type="term" value="F:initiator methionyl aminopeptidase activity"/>
    <property type="evidence" value="ECO:0007669"/>
    <property type="project" value="UniProtKB-UniRule"/>
</dbReference>
<keyword evidence="2 5" id="KW-0645">Protease</keyword>
<comment type="similarity">
    <text evidence="5">Belongs to the peptidase M24A family. Methionine aminopeptidase type 1 subfamily.</text>
</comment>
<evidence type="ECO:0000259" key="7">
    <source>
        <dbReference type="Pfam" id="PF00557"/>
    </source>
</evidence>
<evidence type="ECO:0000256" key="1">
    <source>
        <dbReference type="ARBA" id="ARBA00022438"/>
    </source>
</evidence>
<dbReference type="GO" id="GO:0046872">
    <property type="term" value="F:metal ion binding"/>
    <property type="evidence" value="ECO:0007669"/>
    <property type="project" value="UniProtKB-UniRule"/>
</dbReference>
<gene>
    <name evidence="8" type="ORF">CDEB00056_LOCUS18476</name>
</gene>
<dbReference type="EMBL" id="HBIO01024024">
    <property type="protein sequence ID" value="CAE0473623.1"/>
    <property type="molecule type" value="Transcribed_RNA"/>
</dbReference>
<organism evidence="8">
    <name type="scientific">Chaetoceros debilis</name>
    <dbReference type="NCBI Taxonomy" id="122233"/>
    <lineage>
        <taxon>Eukaryota</taxon>
        <taxon>Sar</taxon>
        <taxon>Stramenopiles</taxon>
        <taxon>Ochrophyta</taxon>
        <taxon>Bacillariophyta</taxon>
        <taxon>Coscinodiscophyceae</taxon>
        <taxon>Chaetocerotophycidae</taxon>
        <taxon>Chaetocerotales</taxon>
        <taxon>Chaetocerotaceae</taxon>
        <taxon>Chaetoceros</taxon>
    </lineage>
</organism>
<keyword evidence="4 5" id="KW-0378">Hydrolase</keyword>
<feature type="binding site" evidence="5">
    <location>
        <position position="176"/>
    </location>
    <ligand>
        <name>substrate</name>
    </ligand>
</feature>
<dbReference type="InterPro" id="IPR001714">
    <property type="entry name" value="Pept_M24_MAP"/>
</dbReference>
<dbReference type="GO" id="GO:0070006">
    <property type="term" value="F:metalloaminopeptidase activity"/>
    <property type="evidence" value="ECO:0007669"/>
    <property type="project" value="UniProtKB-UniRule"/>
</dbReference>
<dbReference type="GO" id="GO:0006508">
    <property type="term" value="P:proteolysis"/>
    <property type="evidence" value="ECO:0007669"/>
    <property type="project" value="UniProtKB-KW"/>
</dbReference>
<comment type="cofactor">
    <cofactor evidence="5">
        <name>Co(2+)</name>
        <dbReference type="ChEBI" id="CHEBI:48828"/>
    </cofactor>
    <cofactor evidence="5">
        <name>Zn(2+)</name>
        <dbReference type="ChEBI" id="CHEBI:29105"/>
    </cofactor>
    <cofactor evidence="5">
        <name>Mn(2+)</name>
        <dbReference type="ChEBI" id="CHEBI:29035"/>
    </cofactor>
    <cofactor evidence="5">
        <name>Fe(2+)</name>
        <dbReference type="ChEBI" id="CHEBI:29033"/>
    </cofactor>
    <text evidence="5">Binds 2 divalent metal cations per subunit. Has a high-affinity and a low affinity metal-binding site. The true nature of the physiological cofactor is under debate. The enzyme is active with cobalt, zinc, manganese or divalent iron ions. Most likely, methionine aminopeptidases function as mononuclear Fe(2+)-metalloproteases under physiological conditions, and the catalytically relevant metal-binding site has been assigned to the histidine-containing high-affinity site.</text>
</comment>
<feature type="binding site" evidence="5">
    <location>
        <position position="317"/>
    </location>
    <ligand>
        <name>a divalent metal cation</name>
        <dbReference type="ChEBI" id="CHEBI:60240"/>
        <label>2</label>
        <note>catalytic</note>
    </ligand>
</feature>
<dbReference type="InterPro" id="IPR036005">
    <property type="entry name" value="Creatinase/aminopeptidase-like"/>
</dbReference>
<dbReference type="SUPFAM" id="SSF55920">
    <property type="entry name" value="Creatinase/aminopeptidase"/>
    <property type="match status" value="1"/>
</dbReference>
<dbReference type="PRINTS" id="PR00599">
    <property type="entry name" value="MAPEPTIDASE"/>
</dbReference>
<evidence type="ECO:0000256" key="6">
    <source>
        <dbReference type="RuleBase" id="RU003653"/>
    </source>
</evidence>
<dbReference type="InterPro" id="IPR000994">
    <property type="entry name" value="Pept_M24"/>
</dbReference>
<comment type="catalytic activity">
    <reaction evidence="5 6">
        <text>Release of N-terminal amino acids, preferentially methionine, from peptides and arylamides.</text>
        <dbReference type="EC" id="3.4.11.18"/>
    </reaction>
</comment>
<feature type="binding site" evidence="5">
    <location>
        <position position="348"/>
    </location>
    <ligand>
        <name>a divalent metal cation</name>
        <dbReference type="ChEBI" id="CHEBI:60240"/>
        <label>2</label>
        <note>catalytic</note>
    </ligand>
</feature>
<feature type="binding site" evidence="5">
    <location>
        <position position="204"/>
    </location>
    <ligand>
        <name>a divalent metal cation</name>
        <dbReference type="ChEBI" id="CHEBI:60240"/>
        <label>1</label>
    </ligand>
</feature>
<reference evidence="8" key="1">
    <citation type="submission" date="2021-01" db="EMBL/GenBank/DDBJ databases">
        <authorList>
            <person name="Corre E."/>
            <person name="Pelletier E."/>
            <person name="Niang G."/>
            <person name="Scheremetjew M."/>
            <person name="Finn R."/>
            <person name="Kale V."/>
            <person name="Holt S."/>
            <person name="Cochrane G."/>
            <person name="Meng A."/>
            <person name="Brown T."/>
            <person name="Cohen L."/>
        </authorList>
    </citation>
    <scope>NUCLEOTIDE SEQUENCE</scope>
    <source>
        <strain evidence="8">MM31A-1</strain>
    </source>
</reference>
<dbReference type="Pfam" id="PF00557">
    <property type="entry name" value="Peptidase_M24"/>
    <property type="match status" value="1"/>
</dbReference>
<sequence length="376" mass="41488">MRNLLQNVSRFQTRRVNNGTKMPFSTYKSKGTTKKRPMVHLSSALDEKYNAKHIGAPHPIIPHEVTERLLVPDHIPSPSYAKSGKAPPMKEDIVTINNNNDDDIEAMQRLRNAGQLAADMLQLASSMARQGAGLTTDEIDKFIHHKIIEAGAYPSTLNYNRFPKSLCISINEVACHGIPDLRTLEVGDLVSLDIAVYLDGVHGDNCNTVLVEGTADLQDDESFPIPSDYEDRSARACALIETTNKAMLEAINICHAGTPLCEIGNTVQRIAQSNGYRPMKIVTGHGVGVDFHTPPEIKHFRNKDKAELKVGMVLTVEPCLVEGHGAHITFADGWTISTVDGGLSCQMEHTIYINETGPPEILTIPHERNKTEMRKQ</sequence>
<accession>A0A7S3QD97</accession>
<evidence type="ECO:0000256" key="4">
    <source>
        <dbReference type="ARBA" id="ARBA00022801"/>
    </source>
</evidence>
<protein>
    <recommendedName>
        <fullName evidence="6">Methionine aminopeptidase</fullName>
        <ecNumber evidence="6">3.4.11.18</ecNumber>
    </recommendedName>
</protein>
<feature type="binding site" evidence="5">
    <location>
        <position position="348"/>
    </location>
    <ligand>
        <name>a divalent metal cation</name>
        <dbReference type="ChEBI" id="CHEBI:60240"/>
        <label>1</label>
    </ligand>
</feature>
<dbReference type="Gene3D" id="3.90.230.10">
    <property type="entry name" value="Creatinase/methionine aminopeptidase superfamily"/>
    <property type="match status" value="1"/>
</dbReference>
<feature type="binding site" evidence="5">
    <location>
        <position position="204"/>
    </location>
    <ligand>
        <name>a divalent metal cation</name>
        <dbReference type="ChEBI" id="CHEBI:60240"/>
        <label>2</label>
        <note>catalytic</note>
    </ligand>
</feature>
<dbReference type="AlphaFoldDB" id="A0A7S3QD97"/>
<comment type="function">
    <text evidence="6">Cotranslationally removes the N-terminal methionine from nascent proteins. The N-terminal methionine is often cleaved when the second residue in the primary sequence is small and uncharged (Met-Ala-, Cys, Gly, Pro, Ser, Thr, or Val).</text>
</comment>
<dbReference type="NCBIfam" id="TIGR00500">
    <property type="entry name" value="met_pdase_I"/>
    <property type="match status" value="1"/>
</dbReference>
<dbReference type="EC" id="3.4.11.18" evidence="6"/>
<feature type="binding site" evidence="5">
    <location>
        <position position="193"/>
    </location>
    <ligand>
        <name>a divalent metal cation</name>
        <dbReference type="ChEBI" id="CHEBI:60240"/>
        <label>1</label>
    </ligand>
</feature>
<name>A0A7S3QD97_9STRA</name>